<dbReference type="RefSeq" id="WP_009625904.1">
    <property type="nucleotide sequence ID" value="NZ_VBTY01000024.1"/>
</dbReference>
<name>A0A9X4M6N8_9CYAN</name>
<evidence type="ECO:0000256" key="3">
    <source>
        <dbReference type="ARBA" id="ARBA00023002"/>
    </source>
</evidence>
<evidence type="ECO:0000256" key="1">
    <source>
        <dbReference type="ARBA" id="ARBA00022630"/>
    </source>
</evidence>
<dbReference type="Gene3D" id="3.40.50.360">
    <property type="match status" value="1"/>
</dbReference>
<evidence type="ECO:0000313" key="6">
    <source>
        <dbReference type="Proteomes" id="UP001152872"/>
    </source>
</evidence>
<gene>
    <name evidence="5" type="ORF">FEV09_04700</name>
</gene>
<evidence type="ECO:0000256" key="2">
    <source>
        <dbReference type="ARBA" id="ARBA00022643"/>
    </source>
</evidence>
<sequence>MARILLIGGSPTHPCKAHYLLDYAKCLLEAQSGTSNIKVTTLLVRDLLAEDLAFGRYASPALLYPKKMIEDAEALIIVSPISKAAYTGLLKSFLDLLPRDILSQKVILPLSTSNTIGHSVALEYSLKPVLAELGTTRILTSVFALDDQLQLNNVSELAADIGLHIRLQTALNDLIDAIASNDVKKSHKHDSLPSQSPTLQEVYAI</sequence>
<evidence type="ECO:0000259" key="4">
    <source>
        <dbReference type="Pfam" id="PF03358"/>
    </source>
</evidence>
<accession>A0A9X4M6N8</accession>
<evidence type="ECO:0000313" key="5">
    <source>
        <dbReference type="EMBL" id="MDG3493849.1"/>
    </source>
</evidence>
<keyword evidence="3" id="KW-0560">Oxidoreductase</keyword>
<keyword evidence="6" id="KW-1185">Reference proteome</keyword>
<dbReference type="Pfam" id="PF03358">
    <property type="entry name" value="FMN_red"/>
    <property type="match status" value="1"/>
</dbReference>
<dbReference type="PANTHER" id="PTHR43408">
    <property type="entry name" value="FMN REDUCTASE (NADPH)"/>
    <property type="match status" value="1"/>
</dbReference>
<dbReference type="InterPro" id="IPR005025">
    <property type="entry name" value="FMN_Rdtase-like_dom"/>
</dbReference>
<protein>
    <submittedName>
        <fullName evidence="5">NAD(P)H-dependent oxidoreductase</fullName>
    </submittedName>
</protein>
<dbReference type="PANTHER" id="PTHR43408:SF1">
    <property type="entry name" value="FMN REDUCTASE (NADPH)"/>
    <property type="match status" value="1"/>
</dbReference>
<comment type="caution">
    <text evidence="5">The sequence shown here is derived from an EMBL/GenBank/DDBJ whole genome shotgun (WGS) entry which is preliminary data.</text>
</comment>
<dbReference type="GO" id="GO:0016491">
    <property type="term" value="F:oxidoreductase activity"/>
    <property type="evidence" value="ECO:0007669"/>
    <property type="project" value="UniProtKB-KW"/>
</dbReference>
<reference evidence="5" key="1">
    <citation type="submission" date="2019-05" db="EMBL/GenBank/DDBJ databases">
        <title>Whole genome sequencing of Pseudanabaena catenata USMAC16.</title>
        <authorList>
            <person name="Khan Z."/>
            <person name="Omar W.M."/>
            <person name="Convey P."/>
            <person name="Merican F."/>
            <person name="Najimudin N."/>
        </authorList>
    </citation>
    <scope>NUCLEOTIDE SEQUENCE</scope>
    <source>
        <strain evidence="5">USMAC16</strain>
    </source>
</reference>
<dbReference type="Proteomes" id="UP001152872">
    <property type="component" value="Unassembled WGS sequence"/>
</dbReference>
<organism evidence="5 6">
    <name type="scientific">Pseudanabaena catenata USMAC16</name>
    <dbReference type="NCBI Taxonomy" id="1855837"/>
    <lineage>
        <taxon>Bacteria</taxon>
        <taxon>Bacillati</taxon>
        <taxon>Cyanobacteriota</taxon>
        <taxon>Cyanophyceae</taxon>
        <taxon>Pseudanabaenales</taxon>
        <taxon>Pseudanabaenaceae</taxon>
        <taxon>Pseudanabaena</taxon>
    </lineage>
</organism>
<dbReference type="InterPro" id="IPR051814">
    <property type="entry name" value="NAD(P)H-dep_FMN_reductase"/>
</dbReference>
<keyword evidence="1" id="KW-0285">Flavoprotein</keyword>
<feature type="domain" description="NADPH-dependent FMN reductase-like" evidence="4">
    <location>
        <begin position="3"/>
        <end position="147"/>
    </location>
</feature>
<proteinExistence type="predicted"/>
<dbReference type="SUPFAM" id="SSF52218">
    <property type="entry name" value="Flavoproteins"/>
    <property type="match status" value="1"/>
</dbReference>
<keyword evidence="2" id="KW-0288">FMN</keyword>
<dbReference type="EMBL" id="VBTY01000024">
    <property type="protein sequence ID" value="MDG3493849.1"/>
    <property type="molecule type" value="Genomic_DNA"/>
</dbReference>
<dbReference type="AlphaFoldDB" id="A0A9X4M6N8"/>
<dbReference type="InterPro" id="IPR029039">
    <property type="entry name" value="Flavoprotein-like_sf"/>
</dbReference>